<evidence type="ECO:0000313" key="8">
    <source>
        <dbReference type="EMBL" id="CAF3999135.1"/>
    </source>
</evidence>
<feature type="transmembrane region" description="Helical" evidence="5">
    <location>
        <begin position="143"/>
        <end position="166"/>
    </location>
</feature>
<evidence type="ECO:0000256" key="4">
    <source>
        <dbReference type="ARBA" id="ARBA00023136"/>
    </source>
</evidence>
<dbReference type="AlphaFoldDB" id="A0A8S2NFW6"/>
<dbReference type="InterPro" id="IPR017452">
    <property type="entry name" value="GPCR_Rhodpsn_7TM"/>
</dbReference>
<keyword evidence="4 5" id="KW-0472">Membrane</keyword>
<gene>
    <name evidence="7" type="ORF">OVA965_LOCUS23401</name>
    <name evidence="8" type="ORF">TMI583_LOCUS24116</name>
</gene>
<feature type="transmembrane region" description="Helical" evidence="5">
    <location>
        <begin position="237"/>
        <end position="257"/>
    </location>
</feature>
<dbReference type="SUPFAM" id="SSF81321">
    <property type="entry name" value="Family A G protein-coupled receptor-like"/>
    <property type="match status" value="1"/>
</dbReference>
<organism evidence="8 9">
    <name type="scientific">Didymodactylos carnosus</name>
    <dbReference type="NCBI Taxonomy" id="1234261"/>
    <lineage>
        <taxon>Eukaryota</taxon>
        <taxon>Metazoa</taxon>
        <taxon>Spiralia</taxon>
        <taxon>Gnathifera</taxon>
        <taxon>Rotifera</taxon>
        <taxon>Eurotatoria</taxon>
        <taxon>Bdelloidea</taxon>
        <taxon>Philodinida</taxon>
        <taxon>Philodinidae</taxon>
        <taxon>Didymodactylos</taxon>
    </lineage>
</organism>
<evidence type="ECO:0000313" key="9">
    <source>
        <dbReference type="Proteomes" id="UP000682733"/>
    </source>
</evidence>
<keyword evidence="2 5" id="KW-0812">Transmembrane</keyword>
<feature type="domain" description="G-protein coupled receptors family 1 profile" evidence="6">
    <location>
        <begin position="40"/>
        <end position="288"/>
    </location>
</feature>
<evidence type="ECO:0000259" key="6">
    <source>
        <dbReference type="PROSITE" id="PS50262"/>
    </source>
</evidence>
<feature type="transmembrane region" description="Helical" evidence="5">
    <location>
        <begin position="263"/>
        <end position="291"/>
    </location>
</feature>
<feature type="transmembrane region" description="Helical" evidence="5">
    <location>
        <begin position="62"/>
        <end position="80"/>
    </location>
</feature>
<proteinExistence type="predicted"/>
<feature type="transmembrane region" description="Helical" evidence="5">
    <location>
        <begin position="25"/>
        <end position="50"/>
    </location>
</feature>
<dbReference type="EMBL" id="CAJNOK010013619">
    <property type="protein sequence ID" value="CAF1188127.1"/>
    <property type="molecule type" value="Genomic_DNA"/>
</dbReference>
<feature type="transmembrane region" description="Helical" evidence="5">
    <location>
        <begin position="100"/>
        <end position="122"/>
    </location>
</feature>
<dbReference type="GO" id="GO:0016020">
    <property type="term" value="C:membrane"/>
    <property type="evidence" value="ECO:0007669"/>
    <property type="project" value="UniProtKB-SubCell"/>
</dbReference>
<dbReference type="Proteomes" id="UP000682733">
    <property type="component" value="Unassembled WGS sequence"/>
</dbReference>
<evidence type="ECO:0000256" key="2">
    <source>
        <dbReference type="ARBA" id="ARBA00022692"/>
    </source>
</evidence>
<sequence length="336" mass="39317">MANNNSSSCFEYDKLGFYLPPLYKIFFITSCVTLIPDIAISLIYLFVVICRYKTAIQINNHCLFLNYFIASITTLLHSPLRLYFYKHNGCSPRPGSALCYVYIYANYAPSSMSQYLTAQISVERIFLILKPFVFRRGHILPIYLHYMTITCGLLLPSCFYASVLWMSHTAITGQQRERCDLEHQSHILDDINLIIEFAPYLVSLVCYPTVIGVFIWKKLYNSHGSSLRQEKRMLWQLNLHLIWFLSAFSPWVLYYFIEHIFNIQYSVFIDECTMFVVNNTYAFSSLIFILTSRELKQFCIKHLTILYNTARGRPTISSIYPLNTITQRSHQRTLTQ</sequence>
<dbReference type="Gene3D" id="1.20.1070.10">
    <property type="entry name" value="Rhodopsin 7-helix transmembrane proteins"/>
    <property type="match status" value="1"/>
</dbReference>
<evidence type="ECO:0000256" key="1">
    <source>
        <dbReference type="ARBA" id="ARBA00004370"/>
    </source>
</evidence>
<keyword evidence="3 5" id="KW-1133">Transmembrane helix</keyword>
<evidence type="ECO:0000313" key="7">
    <source>
        <dbReference type="EMBL" id="CAF1188127.1"/>
    </source>
</evidence>
<evidence type="ECO:0000256" key="5">
    <source>
        <dbReference type="SAM" id="Phobius"/>
    </source>
</evidence>
<name>A0A8S2NFW6_9BILA</name>
<evidence type="ECO:0000256" key="3">
    <source>
        <dbReference type="ARBA" id="ARBA00022989"/>
    </source>
</evidence>
<protein>
    <recommendedName>
        <fullName evidence="6">G-protein coupled receptors family 1 profile domain-containing protein</fullName>
    </recommendedName>
</protein>
<dbReference type="EMBL" id="CAJOBA010035145">
    <property type="protein sequence ID" value="CAF3999135.1"/>
    <property type="molecule type" value="Genomic_DNA"/>
</dbReference>
<accession>A0A8S2NFW6</accession>
<comment type="caution">
    <text evidence="8">The sequence shown here is derived from an EMBL/GenBank/DDBJ whole genome shotgun (WGS) entry which is preliminary data.</text>
</comment>
<comment type="subcellular location">
    <subcellularLocation>
        <location evidence="1">Membrane</location>
    </subcellularLocation>
</comment>
<dbReference type="PROSITE" id="PS50262">
    <property type="entry name" value="G_PROTEIN_RECEP_F1_2"/>
    <property type="match status" value="1"/>
</dbReference>
<dbReference type="Proteomes" id="UP000677228">
    <property type="component" value="Unassembled WGS sequence"/>
</dbReference>
<reference evidence="8" key="1">
    <citation type="submission" date="2021-02" db="EMBL/GenBank/DDBJ databases">
        <authorList>
            <person name="Nowell W R."/>
        </authorList>
    </citation>
    <scope>NUCLEOTIDE SEQUENCE</scope>
</reference>
<feature type="transmembrane region" description="Helical" evidence="5">
    <location>
        <begin position="197"/>
        <end position="216"/>
    </location>
</feature>